<keyword evidence="2" id="KW-0479">Metal-binding</keyword>
<dbReference type="GO" id="GO:0046872">
    <property type="term" value="F:metal ion binding"/>
    <property type="evidence" value="ECO:0007669"/>
    <property type="project" value="UniProtKB-KW"/>
</dbReference>
<dbReference type="PANTHER" id="PTHR40261">
    <property type="match status" value="1"/>
</dbReference>
<evidence type="ECO:0000313" key="7">
    <source>
        <dbReference type="Proteomes" id="UP000095672"/>
    </source>
</evidence>
<dbReference type="AlphaFoldDB" id="A0A1C9W7H0"/>
<keyword evidence="7" id="KW-1185">Reference proteome</keyword>
<proteinExistence type="predicted"/>
<dbReference type="EMBL" id="CP014143">
    <property type="protein sequence ID" value="AOS97106.1"/>
    <property type="molecule type" value="Genomic_DNA"/>
</dbReference>
<dbReference type="RefSeq" id="WP_069947169.1">
    <property type="nucleotide sequence ID" value="NZ_CP014143.1"/>
</dbReference>
<evidence type="ECO:0000259" key="5">
    <source>
        <dbReference type="PROSITE" id="PS51296"/>
    </source>
</evidence>
<dbReference type="InterPro" id="IPR036922">
    <property type="entry name" value="Rieske_2Fe-2S_sf"/>
</dbReference>
<dbReference type="STRING" id="1769779.AUP74_01675"/>
<dbReference type="SUPFAM" id="SSF50022">
    <property type="entry name" value="ISP domain"/>
    <property type="match status" value="1"/>
</dbReference>
<dbReference type="CDD" id="cd03467">
    <property type="entry name" value="Rieske"/>
    <property type="match status" value="1"/>
</dbReference>
<dbReference type="Proteomes" id="UP000095672">
    <property type="component" value="Chromosome"/>
</dbReference>
<organism evidence="6 7">
    <name type="scientific">Microbulbifer aggregans</name>
    <dbReference type="NCBI Taxonomy" id="1769779"/>
    <lineage>
        <taxon>Bacteria</taxon>
        <taxon>Pseudomonadati</taxon>
        <taxon>Pseudomonadota</taxon>
        <taxon>Gammaproteobacteria</taxon>
        <taxon>Cellvibrionales</taxon>
        <taxon>Microbulbiferaceae</taxon>
        <taxon>Microbulbifer</taxon>
    </lineage>
</organism>
<evidence type="ECO:0000256" key="4">
    <source>
        <dbReference type="ARBA" id="ARBA00023014"/>
    </source>
</evidence>
<evidence type="ECO:0000256" key="3">
    <source>
        <dbReference type="ARBA" id="ARBA00023004"/>
    </source>
</evidence>
<evidence type="ECO:0000256" key="1">
    <source>
        <dbReference type="ARBA" id="ARBA00022714"/>
    </source>
</evidence>
<keyword evidence="1" id="KW-0001">2Fe-2S</keyword>
<dbReference type="OrthoDB" id="9794779at2"/>
<dbReference type="Pfam" id="PF00355">
    <property type="entry name" value="Rieske"/>
    <property type="match status" value="1"/>
</dbReference>
<keyword evidence="3" id="KW-0408">Iron</keyword>
<reference evidence="7" key="1">
    <citation type="submission" date="2016-01" db="EMBL/GenBank/DDBJ databases">
        <title>Complete genome sequence of Microbulbifer sp. CCB-MM1, a halophile isolated from Matang Mangrove Forest, Perak.</title>
        <authorList>
            <person name="Moh T.H."/>
            <person name="Dinesh B."/>
            <person name="Lau N.-S."/>
            <person name="Go F."/>
            <person name="Alexander Chong S.-C."/>
        </authorList>
    </citation>
    <scope>NUCLEOTIDE SEQUENCE [LARGE SCALE GENOMIC DNA]</scope>
    <source>
        <strain evidence="7">CCB-MM1</strain>
    </source>
</reference>
<keyword evidence="6" id="KW-0560">Oxidoreductase</keyword>
<dbReference type="GO" id="GO:0051213">
    <property type="term" value="F:dioxygenase activity"/>
    <property type="evidence" value="ECO:0007669"/>
    <property type="project" value="UniProtKB-KW"/>
</dbReference>
<evidence type="ECO:0000313" key="6">
    <source>
        <dbReference type="EMBL" id="AOS97106.1"/>
    </source>
</evidence>
<gene>
    <name evidence="6" type="primary">hcaC</name>
    <name evidence="6" type="ORF">AUP74_01675</name>
</gene>
<accession>A0A1C9W7H0</accession>
<dbReference type="PANTHER" id="PTHR40261:SF1">
    <property type="entry name" value="RIESKE DOMAIN-CONTAINING PROTEIN"/>
    <property type="match status" value="1"/>
</dbReference>
<name>A0A1C9W7H0_9GAMM</name>
<evidence type="ECO:0000256" key="2">
    <source>
        <dbReference type="ARBA" id="ARBA00022723"/>
    </source>
</evidence>
<dbReference type="PROSITE" id="PS51296">
    <property type="entry name" value="RIESKE"/>
    <property type="match status" value="1"/>
</dbReference>
<dbReference type="PATRIC" id="fig|1769779.3.peg.1674"/>
<dbReference type="KEGG" id="micc:AUP74_01675"/>
<dbReference type="InterPro" id="IPR017941">
    <property type="entry name" value="Rieske_2Fe-2S"/>
</dbReference>
<feature type="domain" description="Rieske" evidence="5">
    <location>
        <begin position="4"/>
        <end position="110"/>
    </location>
</feature>
<dbReference type="GO" id="GO:0051537">
    <property type="term" value="F:2 iron, 2 sulfur cluster binding"/>
    <property type="evidence" value="ECO:0007669"/>
    <property type="project" value="UniProtKB-KW"/>
</dbReference>
<sequence length="114" mass="12362">MQKYFLCRYDELTEGQSKGFSLGDAAAGTDNVFAVMKDGEVYAYKNSCPHRGINLDWQEDQFLDPDGALIQCASHGALFVIESGECIAGPCAGEALTPVPIEHTQEGLYVLLAE</sequence>
<keyword evidence="4" id="KW-0411">Iron-sulfur</keyword>
<protein>
    <submittedName>
        <fullName evidence="6">3-phenylpropionate/cinnamic acid dioxygenase ferredoxin subunit</fullName>
    </submittedName>
</protein>
<dbReference type="Gene3D" id="2.102.10.10">
    <property type="entry name" value="Rieske [2Fe-2S] iron-sulphur domain"/>
    <property type="match status" value="1"/>
</dbReference>
<keyword evidence="6" id="KW-0223">Dioxygenase</keyword>